<proteinExistence type="predicted"/>
<protein>
    <submittedName>
        <fullName evidence="1">Uncharacterized protein</fullName>
    </submittedName>
</protein>
<organism evidence="1 2">
    <name type="scientific">Rhizobium daejeonense</name>
    <dbReference type="NCBI Taxonomy" id="240521"/>
    <lineage>
        <taxon>Bacteria</taxon>
        <taxon>Pseudomonadati</taxon>
        <taxon>Pseudomonadota</taxon>
        <taxon>Alphaproteobacteria</taxon>
        <taxon>Hyphomicrobiales</taxon>
        <taxon>Rhizobiaceae</taxon>
        <taxon>Rhizobium/Agrobacterium group</taxon>
        <taxon>Rhizobium</taxon>
    </lineage>
</organism>
<dbReference type="AlphaFoldDB" id="A0A6M1S555"/>
<accession>A0A6M1S555</accession>
<evidence type="ECO:0000313" key="1">
    <source>
        <dbReference type="EMBL" id="NGO66043.1"/>
    </source>
</evidence>
<sequence length="237" mass="27565">MVDDYTYHVDTDKFLFLINDLIAANWVSSIDTYKTDESLVDAFMEIHQVFLHRLNRQEKGFLRSVSISHLAKVVRGWINLYKRTLSLLRYQFPRQSTTRDMVIGGFNWSERLKISAGGLLLIDHSSRYAEFWAERSINTKDGYSSLSSRLAFVGSWAYNEYAQMVRKGELLVLDGFSNGVTSYDMMIFIDGINCSVEDFLCEIKNRDWRLERGDEEAIERLLEIYSNMNGKTETISR</sequence>
<dbReference type="EMBL" id="JAAKZH010000008">
    <property type="protein sequence ID" value="NGO66043.1"/>
    <property type="molecule type" value="Genomic_DNA"/>
</dbReference>
<evidence type="ECO:0000313" key="2">
    <source>
        <dbReference type="Proteomes" id="UP000477849"/>
    </source>
</evidence>
<reference evidence="1 2" key="1">
    <citation type="submission" date="2020-02" db="EMBL/GenBank/DDBJ databases">
        <title>Genome sequence of the type strain CCBAU10050 of Rhizobium daejeonense.</title>
        <authorList>
            <person name="Gao J."/>
            <person name="Sun J."/>
        </authorList>
    </citation>
    <scope>NUCLEOTIDE SEQUENCE [LARGE SCALE GENOMIC DNA]</scope>
    <source>
        <strain evidence="1 2">CCBAU10050</strain>
    </source>
</reference>
<comment type="caution">
    <text evidence="1">The sequence shown here is derived from an EMBL/GenBank/DDBJ whole genome shotgun (WGS) entry which is preliminary data.</text>
</comment>
<keyword evidence="2" id="KW-1185">Reference proteome</keyword>
<dbReference type="Proteomes" id="UP000477849">
    <property type="component" value="Unassembled WGS sequence"/>
</dbReference>
<name>A0A6M1S555_9HYPH</name>
<dbReference type="RefSeq" id="WP_163897179.1">
    <property type="nucleotide sequence ID" value="NZ_CP048424.1"/>
</dbReference>
<gene>
    <name evidence="1" type="ORF">G6N76_20500</name>
</gene>